<feature type="domain" description="Aspartate dehydrogenase" evidence="7">
    <location>
        <begin position="154"/>
        <end position="241"/>
    </location>
</feature>
<evidence type="ECO:0000256" key="1">
    <source>
        <dbReference type="ARBA" id="ARBA00008331"/>
    </source>
</evidence>
<comment type="pathway">
    <text evidence="6">Cofactor biosynthesis; NAD(+) biosynthesis; iminoaspartate from L-aspartate (dehydrogenase route): step 1/1.</text>
</comment>
<accession>A0A7T7CA82</accession>
<evidence type="ECO:0000256" key="6">
    <source>
        <dbReference type="HAMAP-Rule" id="MF_01265"/>
    </source>
</evidence>
<dbReference type="PANTHER" id="PTHR31873">
    <property type="entry name" value="L-ASPARTATE DEHYDROGENASE-RELATED"/>
    <property type="match status" value="1"/>
</dbReference>
<gene>
    <name evidence="6 9" type="primary">nadX</name>
    <name evidence="9" type="ORF">HUG15_01715</name>
</gene>
<dbReference type="InterPro" id="IPR005106">
    <property type="entry name" value="Asp/hSer_DH_NAD-bd"/>
</dbReference>
<evidence type="ECO:0000256" key="2">
    <source>
        <dbReference type="ARBA" id="ARBA00022642"/>
    </source>
</evidence>
<dbReference type="AlphaFoldDB" id="A0A7T7CA82"/>
<sequence length="254" mass="27962">MKVGLIGYGNIGKYLIQKLNDDQLLPGTRITSTFSRSRREINGVEVYNDFQAFLDSDIEIVVEASSINAVKKYGYDVLKARKNLLIISVGAFADQYFYDQIQALAWKYERKVYLPSGAIGGLDILKAAKTSNQLDAVQIITRKPASSLIDEPLEEKQTVFDGTASEAIQLFPKNINVSIILSLAGIGSEQTRVKIIADPAATENMHCIKAYGGFGEMTVEVKNSPMPENPKTSHLAALSVLSTLKKKEENILIM</sequence>
<comment type="miscellaneous">
    <text evidence="6">The iminoaspartate product is unstable in aqueous solution and can decompose to oxaloacetate and ammonia.</text>
</comment>
<feature type="active site" evidence="6">
    <location>
        <position position="206"/>
    </location>
</feature>
<dbReference type="InterPro" id="IPR036291">
    <property type="entry name" value="NAD(P)-bd_dom_sf"/>
</dbReference>
<keyword evidence="10" id="KW-1185">Reference proteome</keyword>
<dbReference type="GO" id="GO:0009435">
    <property type="term" value="P:NAD+ biosynthetic process"/>
    <property type="evidence" value="ECO:0007669"/>
    <property type="project" value="UniProtKB-UniRule"/>
</dbReference>
<comment type="function">
    <text evidence="6">Specifically catalyzes the NAD or NADP-dependent dehydrogenation of L-aspartate to iminoaspartate.</text>
</comment>
<dbReference type="SUPFAM" id="SSF55347">
    <property type="entry name" value="Glyceraldehyde-3-phosphate dehydrogenase-like, C-terminal domain"/>
    <property type="match status" value="1"/>
</dbReference>
<evidence type="ECO:0000259" key="8">
    <source>
        <dbReference type="Pfam" id="PF03447"/>
    </source>
</evidence>
<dbReference type="UniPathway" id="UPA00253">
    <property type="reaction ID" value="UER00456"/>
</dbReference>
<dbReference type="Pfam" id="PF01958">
    <property type="entry name" value="Asp_DH_C"/>
    <property type="match status" value="1"/>
</dbReference>
<keyword evidence="3 6" id="KW-0521">NADP</keyword>
<dbReference type="GO" id="GO:0050661">
    <property type="term" value="F:NADP binding"/>
    <property type="evidence" value="ECO:0007669"/>
    <property type="project" value="UniProtKB-UniRule"/>
</dbReference>
<evidence type="ECO:0000256" key="5">
    <source>
        <dbReference type="ARBA" id="ARBA00023027"/>
    </source>
</evidence>
<evidence type="ECO:0000313" key="10">
    <source>
        <dbReference type="Proteomes" id="UP000595823"/>
    </source>
</evidence>
<dbReference type="EMBL" id="CP054705">
    <property type="protein sequence ID" value="QQK74449.1"/>
    <property type="molecule type" value="Genomic_DNA"/>
</dbReference>
<reference evidence="9 10" key="1">
    <citation type="submission" date="2020-06" db="EMBL/GenBank/DDBJ databases">
        <title>Genomic analysis of Salicibibacter sp. NKC5-3.</title>
        <authorList>
            <person name="Oh Y.J."/>
        </authorList>
    </citation>
    <scope>NUCLEOTIDE SEQUENCE [LARGE SCALE GENOMIC DNA]</scope>
    <source>
        <strain evidence="9 10">NKC5-3</strain>
    </source>
</reference>
<keyword evidence="4 6" id="KW-0560">Oxidoreductase</keyword>
<dbReference type="PANTHER" id="PTHR31873:SF6">
    <property type="entry name" value="ASPARTATE DEHYDROGENASE DOMAIN-CONTAINING PROTEIN"/>
    <property type="match status" value="1"/>
</dbReference>
<dbReference type="NCBIfam" id="NF009828">
    <property type="entry name" value="PRK13303.1-3"/>
    <property type="match status" value="1"/>
</dbReference>
<feature type="domain" description="Aspartate/homoserine dehydrogenase NAD-binding" evidence="8">
    <location>
        <begin position="7"/>
        <end position="115"/>
    </location>
</feature>
<dbReference type="InterPro" id="IPR020626">
    <property type="entry name" value="Asp_DH_prok"/>
</dbReference>
<dbReference type="GO" id="GO:0051287">
    <property type="term" value="F:NAD binding"/>
    <property type="evidence" value="ECO:0007669"/>
    <property type="project" value="UniProtKB-UniRule"/>
</dbReference>
<evidence type="ECO:0000256" key="4">
    <source>
        <dbReference type="ARBA" id="ARBA00023002"/>
    </source>
</evidence>
<dbReference type="NCBIfam" id="TIGR03855">
    <property type="entry name" value="NAD_NadX"/>
    <property type="match status" value="1"/>
</dbReference>
<dbReference type="HAMAP" id="MF_01265">
    <property type="entry name" value="NadX"/>
    <property type="match status" value="1"/>
</dbReference>
<dbReference type="NCBIfam" id="NF009829">
    <property type="entry name" value="PRK13303.1-4"/>
    <property type="match status" value="1"/>
</dbReference>
<dbReference type="EC" id="1.4.1.21" evidence="6"/>
<dbReference type="InterPro" id="IPR011182">
    <property type="entry name" value="L-Asp_DH"/>
</dbReference>
<dbReference type="InterPro" id="IPR022487">
    <property type="entry name" value="Asp_DH_arc"/>
</dbReference>
<evidence type="ECO:0000259" key="7">
    <source>
        <dbReference type="Pfam" id="PF01958"/>
    </source>
</evidence>
<dbReference type="GO" id="GO:0033735">
    <property type="term" value="F:aspartate dehydrogenase [NAD(P)+] activity"/>
    <property type="evidence" value="ECO:0007669"/>
    <property type="project" value="UniProtKB-EC"/>
</dbReference>
<comment type="catalytic activity">
    <reaction evidence="6">
        <text>L-aspartate + NAD(+) + H2O = oxaloacetate + NH4(+) + NADH + H(+)</text>
        <dbReference type="Rhea" id="RHEA:11788"/>
        <dbReference type="ChEBI" id="CHEBI:15377"/>
        <dbReference type="ChEBI" id="CHEBI:15378"/>
        <dbReference type="ChEBI" id="CHEBI:16452"/>
        <dbReference type="ChEBI" id="CHEBI:28938"/>
        <dbReference type="ChEBI" id="CHEBI:29991"/>
        <dbReference type="ChEBI" id="CHEBI:57540"/>
        <dbReference type="ChEBI" id="CHEBI:57945"/>
        <dbReference type="EC" id="1.4.1.21"/>
    </reaction>
</comment>
<dbReference type="SUPFAM" id="SSF51735">
    <property type="entry name" value="NAD(P)-binding Rossmann-fold domains"/>
    <property type="match status" value="1"/>
</dbReference>
<comment type="similarity">
    <text evidence="1 6">Belongs to the L-aspartate dehydrogenase family.</text>
</comment>
<dbReference type="Gene3D" id="3.30.360.10">
    <property type="entry name" value="Dihydrodipicolinate Reductase, domain 2"/>
    <property type="match status" value="1"/>
</dbReference>
<proteinExistence type="inferred from homology"/>
<protein>
    <recommendedName>
        <fullName evidence="6">L-aspartate dehydrogenase</fullName>
        <ecNumber evidence="6">1.4.1.21</ecNumber>
    </recommendedName>
</protein>
<keyword evidence="5 6" id="KW-0520">NAD</keyword>
<dbReference type="PIRSF" id="PIRSF005227">
    <property type="entry name" value="Asp_dh_NAD_syn"/>
    <property type="match status" value="1"/>
</dbReference>
<evidence type="ECO:0000256" key="3">
    <source>
        <dbReference type="ARBA" id="ARBA00022857"/>
    </source>
</evidence>
<dbReference type="Gene3D" id="3.40.50.720">
    <property type="entry name" value="NAD(P)-binding Rossmann-like Domain"/>
    <property type="match status" value="1"/>
</dbReference>
<dbReference type="GO" id="GO:0016639">
    <property type="term" value="F:oxidoreductase activity, acting on the CH-NH2 group of donors, NAD or NADP as acceptor"/>
    <property type="evidence" value="ECO:0007669"/>
    <property type="project" value="UniProtKB-UniRule"/>
</dbReference>
<feature type="binding site" evidence="6">
    <location>
        <position position="118"/>
    </location>
    <ligand>
        <name>NAD(+)</name>
        <dbReference type="ChEBI" id="CHEBI:57540"/>
    </ligand>
</feature>
<dbReference type="InterPro" id="IPR002811">
    <property type="entry name" value="Asp_DH"/>
</dbReference>
<feature type="binding site" evidence="6">
    <location>
        <position position="176"/>
    </location>
    <ligand>
        <name>NAD(+)</name>
        <dbReference type="ChEBI" id="CHEBI:57540"/>
    </ligand>
</feature>
<evidence type="ECO:0000313" key="9">
    <source>
        <dbReference type="EMBL" id="QQK74449.1"/>
    </source>
</evidence>
<dbReference type="Proteomes" id="UP000595823">
    <property type="component" value="Chromosome"/>
</dbReference>
<dbReference type="KEGG" id="scia:HUG15_01715"/>
<organism evidence="9 10">
    <name type="scientific">Salicibibacter cibarius</name>
    <dbReference type="NCBI Taxonomy" id="2743000"/>
    <lineage>
        <taxon>Bacteria</taxon>
        <taxon>Bacillati</taxon>
        <taxon>Bacillota</taxon>
        <taxon>Bacilli</taxon>
        <taxon>Bacillales</taxon>
        <taxon>Bacillaceae</taxon>
        <taxon>Salicibibacter</taxon>
    </lineage>
</organism>
<comment type="catalytic activity">
    <reaction evidence="6">
        <text>L-aspartate + NADP(+) + H2O = oxaloacetate + NH4(+) + NADPH + H(+)</text>
        <dbReference type="Rhea" id="RHEA:11784"/>
        <dbReference type="ChEBI" id="CHEBI:15377"/>
        <dbReference type="ChEBI" id="CHEBI:15378"/>
        <dbReference type="ChEBI" id="CHEBI:16452"/>
        <dbReference type="ChEBI" id="CHEBI:28938"/>
        <dbReference type="ChEBI" id="CHEBI:29991"/>
        <dbReference type="ChEBI" id="CHEBI:57783"/>
        <dbReference type="ChEBI" id="CHEBI:58349"/>
        <dbReference type="EC" id="1.4.1.21"/>
    </reaction>
</comment>
<dbReference type="RefSeq" id="WP_200126646.1">
    <property type="nucleotide sequence ID" value="NZ_CP054705.1"/>
</dbReference>
<dbReference type="Pfam" id="PF03447">
    <property type="entry name" value="NAD_binding_3"/>
    <property type="match status" value="1"/>
</dbReference>
<name>A0A7T7CA82_9BACI</name>
<keyword evidence="2 6" id="KW-0662">Pyridine nucleotide biosynthesis</keyword>